<dbReference type="AlphaFoldDB" id="Q7U6G2"/>
<accession>Q7U6G2</accession>
<dbReference type="STRING" id="84588.SYNW1376"/>
<dbReference type="eggNOG" id="ENOG5030TSP">
    <property type="taxonomic scope" value="Bacteria"/>
</dbReference>
<gene>
    <name evidence="1" type="ordered locus">SYNW1376</name>
</gene>
<dbReference type="EMBL" id="BX569692">
    <property type="protein sequence ID" value="CAE07891.1"/>
    <property type="molecule type" value="Genomic_DNA"/>
</dbReference>
<dbReference type="Proteomes" id="UP000001422">
    <property type="component" value="Chromosome"/>
</dbReference>
<proteinExistence type="predicted"/>
<reference evidence="1 2" key="1">
    <citation type="journal article" date="2003" name="Nature">
        <title>The genome of a motile marine Synechococcus.</title>
        <authorList>
            <person name="Palenik B."/>
            <person name="Brahamsha B."/>
            <person name="Larimer F."/>
            <person name="Land M."/>
            <person name="Hauser L."/>
            <person name="Chain P."/>
            <person name="Lamerdin J."/>
            <person name="Regala W."/>
            <person name="Allen E.A."/>
            <person name="McCarren J."/>
            <person name="Paulsen I."/>
            <person name="Dufresne A."/>
            <person name="Partensky F."/>
            <person name="Webb E."/>
            <person name="Waterbury J."/>
        </authorList>
    </citation>
    <scope>NUCLEOTIDE SEQUENCE [LARGE SCALE GENOMIC DNA]</scope>
    <source>
        <strain evidence="1 2">WH8102</strain>
    </source>
</reference>
<evidence type="ECO:0000313" key="2">
    <source>
        <dbReference type="Proteomes" id="UP000001422"/>
    </source>
</evidence>
<dbReference type="KEGG" id="syw:SYNW1376"/>
<name>Q7U6G2_PARMW</name>
<evidence type="ECO:0000313" key="1">
    <source>
        <dbReference type="EMBL" id="CAE07891.1"/>
    </source>
</evidence>
<keyword evidence="2" id="KW-1185">Reference proteome</keyword>
<dbReference type="HOGENOM" id="CLU_191599_0_0_3"/>
<organism evidence="1 2">
    <name type="scientific">Parasynechococcus marenigrum (strain WH8102)</name>
    <dbReference type="NCBI Taxonomy" id="84588"/>
    <lineage>
        <taxon>Bacteria</taxon>
        <taxon>Bacillati</taxon>
        <taxon>Cyanobacteriota</taxon>
        <taxon>Cyanophyceae</taxon>
        <taxon>Synechococcales</taxon>
        <taxon>Prochlorococcaceae</taxon>
        <taxon>Parasynechococcus</taxon>
        <taxon>Parasynechococcus marenigrum</taxon>
    </lineage>
</organism>
<sequence>MPELPQSACCNSTQRCCTANAVASALNRWQGEGMKHSSLLQRLGTYLLGLVDEYWAMRRPWQYGNKQPQCGLQCDGDHCQRSDEAI</sequence>
<protein>
    <submittedName>
        <fullName evidence="1">Uncharacterized protein</fullName>
    </submittedName>
</protein>